<evidence type="ECO:0000256" key="1">
    <source>
        <dbReference type="ARBA" id="ARBA00000085"/>
    </source>
</evidence>
<dbReference type="Proteomes" id="UP000630923">
    <property type="component" value="Unassembled WGS sequence"/>
</dbReference>
<feature type="modified residue" description="4-aspartylphosphate" evidence="5">
    <location>
        <position position="521"/>
    </location>
</feature>
<reference evidence="9" key="1">
    <citation type="journal article" date="2014" name="Int. J. Syst. Evol. Microbiol.">
        <title>Complete genome sequence of Corynebacterium casei LMG S-19264T (=DSM 44701T), isolated from a smear-ripened cheese.</title>
        <authorList>
            <consortium name="US DOE Joint Genome Institute (JGI-PGF)"/>
            <person name="Walter F."/>
            <person name="Albersmeier A."/>
            <person name="Kalinowski J."/>
            <person name="Ruckert C."/>
        </authorList>
    </citation>
    <scope>NUCLEOTIDE SEQUENCE</scope>
    <source>
        <strain evidence="9">KCTC 42590</strain>
    </source>
</reference>
<evidence type="ECO:0000313" key="9">
    <source>
        <dbReference type="EMBL" id="GHF19771.1"/>
    </source>
</evidence>
<dbReference type="AlphaFoldDB" id="A0A919AQG8"/>
<dbReference type="Gene3D" id="3.30.565.10">
    <property type="entry name" value="Histidine kinase-like ATPase, C-terminal domain"/>
    <property type="match status" value="1"/>
</dbReference>
<dbReference type="Gene3D" id="1.10.287.130">
    <property type="match status" value="1"/>
</dbReference>
<reference evidence="9" key="2">
    <citation type="submission" date="2020-09" db="EMBL/GenBank/DDBJ databases">
        <authorList>
            <person name="Sun Q."/>
            <person name="Kim S."/>
        </authorList>
    </citation>
    <scope>NUCLEOTIDE SEQUENCE</scope>
    <source>
        <strain evidence="9">KCTC 42590</strain>
    </source>
</reference>
<keyword evidence="4" id="KW-0902">Two-component regulatory system</keyword>
<comment type="caution">
    <text evidence="9">The sequence shown here is derived from an EMBL/GenBank/DDBJ whole genome shotgun (WGS) entry which is preliminary data.</text>
</comment>
<dbReference type="CDD" id="cd00082">
    <property type="entry name" value="HisKA"/>
    <property type="match status" value="1"/>
</dbReference>
<dbReference type="InterPro" id="IPR005467">
    <property type="entry name" value="His_kinase_dom"/>
</dbReference>
<dbReference type="SUPFAM" id="SSF52172">
    <property type="entry name" value="CheY-like"/>
    <property type="match status" value="1"/>
</dbReference>
<dbReference type="CDD" id="cd17546">
    <property type="entry name" value="REC_hyHK_CKI1_RcsC-like"/>
    <property type="match status" value="1"/>
</dbReference>
<organism evidence="9 10">
    <name type="scientific">Kordiimonas sediminis</name>
    <dbReference type="NCBI Taxonomy" id="1735581"/>
    <lineage>
        <taxon>Bacteria</taxon>
        <taxon>Pseudomonadati</taxon>
        <taxon>Pseudomonadota</taxon>
        <taxon>Alphaproteobacteria</taxon>
        <taxon>Kordiimonadales</taxon>
        <taxon>Kordiimonadaceae</taxon>
        <taxon>Kordiimonas</taxon>
    </lineage>
</organism>
<dbReference type="PANTHER" id="PTHR45339:SF1">
    <property type="entry name" value="HYBRID SIGNAL TRANSDUCTION HISTIDINE KINASE J"/>
    <property type="match status" value="1"/>
</dbReference>
<dbReference type="SMART" id="SM00388">
    <property type="entry name" value="HisKA"/>
    <property type="match status" value="1"/>
</dbReference>
<feature type="domain" description="Response regulatory" evidence="8">
    <location>
        <begin position="470"/>
        <end position="590"/>
    </location>
</feature>
<dbReference type="Pfam" id="PF00072">
    <property type="entry name" value="Response_reg"/>
    <property type="match status" value="1"/>
</dbReference>
<evidence type="ECO:0000256" key="4">
    <source>
        <dbReference type="ARBA" id="ARBA00023012"/>
    </source>
</evidence>
<dbReference type="InterPro" id="IPR001789">
    <property type="entry name" value="Sig_transdc_resp-reg_receiver"/>
</dbReference>
<comment type="catalytic activity">
    <reaction evidence="1">
        <text>ATP + protein L-histidine = ADP + protein N-phospho-L-histidine.</text>
        <dbReference type="EC" id="2.7.13.3"/>
    </reaction>
</comment>
<keyword evidence="10" id="KW-1185">Reference proteome</keyword>
<feature type="transmembrane region" description="Helical" evidence="6">
    <location>
        <begin position="128"/>
        <end position="147"/>
    </location>
</feature>
<dbReference type="EC" id="2.7.13.3" evidence="2"/>
<evidence type="ECO:0000313" key="10">
    <source>
        <dbReference type="Proteomes" id="UP000630923"/>
    </source>
</evidence>
<dbReference type="InterPro" id="IPR003594">
    <property type="entry name" value="HATPase_dom"/>
</dbReference>
<keyword evidence="6" id="KW-1133">Transmembrane helix</keyword>
<dbReference type="PROSITE" id="PS50109">
    <property type="entry name" value="HIS_KIN"/>
    <property type="match status" value="1"/>
</dbReference>
<sequence>MSVMLAIPPEIQPRLNQLYAQRFSVIMLLIAGLHALMLFVSLAYTPLGFMPLVLSLNVLGGVIAGALYLYPRSPKDRARYAAYLLVLPALMVVASIYLQLFIIADQILLTFCLLLMLGTAFTTHARSVFLSVLSVQAVLFVTALLLLEGTNVQLFLPALVCAGALSFWAFVERRLAMVQSLLAQARLDQTQQLLAERGQELREKVAVAEDASKMKSEFIASTSHEIKTALSGIISAMDALSATEISDEQKVLTNTAHYSAKALQRVLDDIMDTTKLEGGELEILAEPFSPAALVTIATSLRMPEARKKGLHLTSHVQKKHENINLFGDGTRLAQVLQNLLGNAIRYTETGNVAVLLEISGRGGNRTLRIAVQDTGAGMTPDEMSEIFKLKKDVSQLLYRGHAGGGLGLSISQELMNIMGGKLYAESEKGTGSVFYMEISLPLVKAVPSEKSESVDDSAQAVKKLPKTAAHILIAEDNEINRLLIRSMLATENYELEFVSDGLQALEVVSSESLIPDLILMDIQMPIMDGREATRAIRALDDMDRASVPIVALTANVDKSGFNIYAEDGIDEVVPKPIDQGQLLKTIRQVLYC</sequence>
<dbReference type="Gene3D" id="3.40.50.2300">
    <property type="match status" value="1"/>
</dbReference>
<proteinExistence type="predicted"/>
<evidence type="ECO:0000259" key="8">
    <source>
        <dbReference type="PROSITE" id="PS50110"/>
    </source>
</evidence>
<dbReference type="SMART" id="SM00448">
    <property type="entry name" value="REC"/>
    <property type="match status" value="1"/>
</dbReference>
<dbReference type="InterPro" id="IPR036097">
    <property type="entry name" value="HisK_dim/P_sf"/>
</dbReference>
<dbReference type="PRINTS" id="PR00344">
    <property type="entry name" value="BCTRLSENSOR"/>
</dbReference>
<name>A0A919AQG8_9PROT</name>
<evidence type="ECO:0000256" key="5">
    <source>
        <dbReference type="PROSITE-ProRule" id="PRU00169"/>
    </source>
</evidence>
<dbReference type="PROSITE" id="PS50110">
    <property type="entry name" value="RESPONSE_REGULATORY"/>
    <property type="match status" value="1"/>
</dbReference>
<accession>A0A919AQG8</accession>
<dbReference type="InterPro" id="IPR004358">
    <property type="entry name" value="Sig_transdc_His_kin-like_C"/>
</dbReference>
<keyword evidence="6" id="KW-0472">Membrane</keyword>
<dbReference type="SMART" id="SM00387">
    <property type="entry name" value="HATPase_c"/>
    <property type="match status" value="1"/>
</dbReference>
<keyword evidence="6" id="KW-0812">Transmembrane</keyword>
<dbReference type="Pfam" id="PF02518">
    <property type="entry name" value="HATPase_c"/>
    <property type="match status" value="1"/>
</dbReference>
<feature type="domain" description="Histidine kinase" evidence="7">
    <location>
        <begin position="221"/>
        <end position="442"/>
    </location>
</feature>
<evidence type="ECO:0000259" key="7">
    <source>
        <dbReference type="PROSITE" id="PS50109"/>
    </source>
</evidence>
<feature type="transmembrane region" description="Helical" evidence="6">
    <location>
        <begin position="153"/>
        <end position="171"/>
    </location>
</feature>
<dbReference type="InterPro" id="IPR011006">
    <property type="entry name" value="CheY-like_superfamily"/>
</dbReference>
<dbReference type="InterPro" id="IPR036890">
    <property type="entry name" value="HATPase_C_sf"/>
</dbReference>
<evidence type="ECO:0000256" key="2">
    <source>
        <dbReference type="ARBA" id="ARBA00012438"/>
    </source>
</evidence>
<feature type="transmembrane region" description="Helical" evidence="6">
    <location>
        <begin position="82"/>
        <end position="100"/>
    </location>
</feature>
<dbReference type="Pfam" id="PF00512">
    <property type="entry name" value="HisKA"/>
    <property type="match status" value="1"/>
</dbReference>
<evidence type="ECO:0000256" key="3">
    <source>
        <dbReference type="ARBA" id="ARBA00022553"/>
    </source>
</evidence>
<protein>
    <recommendedName>
        <fullName evidence="2">histidine kinase</fullName>
        <ecNumber evidence="2">2.7.13.3</ecNumber>
    </recommendedName>
</protein>
<feature type="transmembrane region" description="Helical" evidence="6">
    <location>
        <begin position="49"/>
        <end position="70"/>
    </location>
</feature>
<dbReference type="PANTHER" id="PTHR45339">
    <property type="entry name" value="HYBRID SIGNAL TRANSDUCTION HISTIDINE KINASE J"/>
    <property type="match status" value="1"/>
</dbReference>
<dbReference type="GO" id="GO:0000155">
    <property type="term" value="F:phosphorelay sensor kinase activity"/>
    <property type="evidence" value="ECO:0007669"/>
    <property type="project" value="InterPro"/>
</dbReference>
<evidence type="ECO:0000256" key="6">
    <source>
        <dbReference type="SAM" id="Phobius"/>
    </source>
</evidence>
<dbReference type="EMBL" id="BNCI01000001">
    <property type="protein sequence ID" value="GHF19771.1"/>
    <property type="molecule type" value="Genomic_DNA"/>
</dbReference>
<feature type="transmembrane region" description="Helical" evidence="6">
    <location>
        <begin position="23"/>
        <end position="43"/>
    </location>
</feature>
<gene>
    <name evidence="9" type="ORF">GCM10017044_13170</name>
</gene>
<keyword evidence="3 5" id="KW-0597">Phosphoprotein</keyword>
<dbReference type="InterPro" id="IPR003661">
    <property type="entry name" value="HisK_dim/P_dom"/>
</dbReference>
<dbReference type="SUPFAM" id="SSF55874">
    <property type="entry name" value="ATPase domain of HSP90 chaperone/DNA topoisomerase II/histidine kinase"/>
    <property type="match status" value="1"/>
</dbReference>
<dbReference type="SUPFAM" id="SSF47384">
    <property type="entry name" value="Homodimeric domain of signal transducing histidine kinase"/>
    <property type="match status" value="1"/>
</dbReference>